<feature type="region of interest" description="Disordered" evidence="2">
    <location>
        <begin position="562"/>
        <end position="581"/>
    </location>
</feature>
<dbReference type="PANTHER" id="PTHR15715">
    <property type="entry name" value="CENTROSOMAL PROTEIN OF 170 KDA"/>
    <property type="match status" value="1"/>
</dbReference>
<feature type="region of interest" description="Disordered" evidence="2">
    <location>
        <begin position="464"/>
        <end position="513"/>
    </location>
</feature>
<accession>A0ABM4IRM9</accession>
<dbReference type="PROSITE" id="PS50006">
    <property type="entry name" value="FHA_DOMAIN"/>
    <property type="match status" value="1"/>
</dbReference>
<feature type="compositionally biased region" description="Low complexity" evidence="2">
    <location>
        <begin position="726"/>
        <end position="744"/>
    </location>
</feature>
<evidence type="ECO:0000313" key="4">
    <source>
        <dbReference type="Proteomes" id="UP001652640"/>
    </source>
</evidence>
<feature type="compositionally biased region" description="Basic and acidic residues" evidence="2">
    <location>
        <begin position="701"/>
        <end position="713"/>
    </location>
</feature>
<feature type="compositionally biased region" description="Basic and acidic residues" evidence="2">
    <location>
        <begin position="595"/>
        <end position="604"/>
    </location>
</feature>
<feature type="compositionally biased region" description="Low complexity" evidence="2">
    <location>
        <begin position="809"/>
        <end position="818"/>
    </location>
</feature>
<dbReference type="SMART" id="SM00240">
    <property type="entry name" value="FHA"/>
    <property type="match status" value="1"/>
</dbReference>
<evidence type="ECO:0000256" key="1">
    <source>
        <dbReference type="ARBA" id="ARBA00010436"/>
    </source>
</evidence>
<reference evidence="5" key="2">
    <citation type="submission" date="2025-08" db="UniProtKB">
        <authorList>
            <consortium name="RefSeq"/>
        </authorList>
    </citation>
    <scope>IDENTIFICATION</scope>
    <source>
        <tissue evidence="5">Tongue muscle</tissue>
    </source>
</reference>
<feature type="compositionally biased region" description="Basic and acidic residues" evidence="2">
    <location>
        <begin position="190"/>
        <end position="206"/>
    </location>
</feature>
<comment type="similarity">
    <text evidence="1">Belongs to the CEP170 family.</text>
</comment>
<dbReference type="Pfam" id="PF15308">
    <property type="entry name" value="CEP170_C"/>
    <property type="match status" value="1"/>
</dbReference>
<dbReference type="GeneID" id="110144904"/>
<feature type="region of interest" description="Disordered" evidence="2">
    <location>
        <begin position="879"/>
        <end position="923"/>
    </location>
</feature>
<feature type="compositionally biased region" description="Low complexity" evidence="2">
    <location>
        <begin position="763"/>
        <end position="779"/>
    </location>
</feature>
<dbReference type="InterPro" id="IPR051176">
    <property type="entry name" value="Cent_Immune-Sig_Mod"/>
</dbReference>
<gene>
    <name evidence="5" type="primary">CEP170</name>
</gene>
<dbReference type="Proteomes" id="UP001652640">
    <property type="component" value="Chromosome 11"/>
</dbReference>
<feature type="compositionally biased region" description="Polar residues" evidence="2">
    <location>
        <begin position="619"/>
        <end position="636"/>
    </location>
</feature>
<feature type="compositionally biased region" description="Polar residues" evidence="2">
    <location>
        <begin position="903"/>
        <end position="921"/>
    </location>
</feature>
<protein>
    <submittedName>
        <fullName evidence="5">Centrosomal protein of 170 kDa isoform X12</fullName>
    </submittedName>
</protein>
<feature type="compositionally biased region" description="Basic and acidic residues" evidence="2">
    <location>
        <begin position="150"/>
        <end position="165"/>
    </location>
</feature>
<feature type="compositionally biased region" description="Polar residues" evidence="2">
    <location>
        <begin position="1169"/>
        <end position="1187"/>
    </location>
</feature>
<dbReference type="SUPFAM" id="SSF49879">
    <property type="entry name" value="SMAD/FHA domain"/>
    <property type="match status" value="1"/>
</dbReference>
<feature type="compositionally biased region" description="Basic and acidic residues" evidence="2">
    <location>
        <begin position="348"/>
        <end position="358"/>
    </location>
</feature>
<feature type="compositionally biased region" description="Basic and acidic residues" evidence="2">
    <location>
        <begin position="650"/>
        <end position="659"/>
    </location>
</feature>
<feature type="region of interest" description="Disordered" evidence="2">
    <location>
        <begin position="1160"/>
        <end position="1188"/>
    </location>
</feature>
<proteinExistence type="inferred from homology"/>
<organism evidence="4 5">
    <name type="scientific">Odocoileus virginianus</name>
    <name type="common">White-tailed deer</name>
    <dbReference type="NCBI Taxonomy" id="9874"/>
    <lineage>
        <taxon>Eukaryota</taxon>
        <taxon>Metazoa</taxon>
        <taxon>Chordata</taxon>
        <taxon>Craniata</taxon>
        <taxon>Vertebrata</taxon>
        <taxon>Euteleostomi</taxon>
        <taxon>Mammalia</taxon>
        <taxon>Eutheria</taxon>
        <taxon>Laurasiatheria</taxon>
        <taxon>Artiodactyla</taxon>
        <taxon>Ruminantia</taxon>
        <taxon>Pecora</taxon>
        <taxon>Cervidae</taxon>
        <taxon>Odocoileinae</taxon>
        <taxon>Odocoileus</taxon>
    </lineage>
</organism>
<dbReference type="InterPro" id="IPR008984">
    <property type="entry name" value="SMAD_FHA_dom_sf"/>
</dbReference>
<dbReference type="CDD" id="cd22724">
    <property type="entry name" value="FHA_Cep170A"/>
    <property type="match status" value="1"/>
</dbReference>
<dbReference type="Gene3D" id="2.60.200.20">
    <property type="match status" value="1"/>
</dbReference>
<dbReference type="PANTHER" id="PTHR15715:SF17">
    <property type="entry name" value="CENTROSOMAL PROTEIN OF 170 KDA"/>
    <property type="match status" value="1"/>
</dbReference>
<dbReference type="InterPro" id="IPR029300">
    <property type="entry name" value="CEP170_C"/>
</dbReference>
<feature type="region of interest" description="Disordered" evidence="2">
    <location>
        <begin position="1021"/>
        <end position="1048"/>
    </location>
</feature>
<keyword evidence="4" id="KW-1185">Reference proteome</keyword>
<evidence type="ECO:0000256" key="2">
    <source>
        <dbReference type="SAM" id="MobiDB-lite"/>
    </source>
</evidence>
<feature type="domain" description="FHA" evidence="3">
    <location>
        <begin position="23"/>
        <end position="73"/>
    </location>
</feature>
<evidence type="ECO:0000313" key="5">
    <source>
        <dbReference type="RefSeq" id="XP_070330475.1"/>
    </source>
</evidence>
<feature type="region of interest" description="Disordered" evidence="2">
    <location>
        <begin position="592"/>
        <end position="818"/>
    </location>
</feature>
<reference evidence="4" key="1">
    <citation type="journal article" date="2022" name="J. Hered.">
        <title>A De Novo Chromosome-Level Genome Assembly of the White-Tailed Deer, Odocoileus Virginianus.</title>
        <authorList>
            <person name="London E.W."/>
            <person name="Roca A.L."/>
            <person name="Novakofski J.E."/>
            <person name="Mateus-Pinilla N.E."/>
        </authorList>
    </citation>
    <scope>NUCLEOTIDE SEQUENCE [LARGE SCALE GENOMIC DNA]</scope>
</reference>
<feature type="region of interest" description="Disordered" evidence="2">
    <location>
        <begin position="141"/>
        <end position="211"/>
    </location>
</feature>
<sequence length="1235" mass="136724">MSVTSWFLVSSGGTRHRLPREMIFVGRDDCELMLQSRSVDKQHAVINYDASTDEHLVKDLGSLNGTFVNDVRIPEQTYITLKLEDKLRFGYDTNLFTVVRGEMRVPEEALKHEKFTIQLQLSQKSSESELSKSACAKSIDSKVADSATEVQHKPTEALKSEEKVVDTSAMPRGTPLYGQPSWWGDDEADEQRPFKSNGKAEEKNHETGTSGCSIDAKQVEEQSAAANEEVLFPFCREPSYFEIPTKEFQQPSQITESTIHEVPTKDTPSSHTAGAGHASFTIEFDNSTPGKVTIRDHVTKFASDQRHKSKKSSPGTQDLPGIQTGMMAPENKVADWLAQNNPPQMVWERTEEDSKSIKSDVPVYLKRLKGNKHDDGTQSDSENAGAHRRCSKRATLEEHLRRHHSEQKKLQKAQATEKHQDQAVTSSAHHRGGHGVPHGKLLKQKSEEPSVSIPFLQTALLRSSGSLGHRPSQEMDKMLKNQATSAASEKDNDDDQSDKGTYTIELENPNSEEVEARKMIDKVFGVDDNQDYNRPIINEKHKDLIKDWALSSAAVVMEERKPLSTPGFHNSEEGTSSSGNKRWVSQWASLAANHTRHDQEERIMELSVPVPLEHDTDISESGISLRSTGSAASLASQGERRRRTLPQLPSEEKSLESSRTKVIAQRSEIGEKQDTELQEKEAPTQETYSCKSHGRTPLASTDEHAHSKLEGSKVTKSKTSPGVPGSSSKSTTLPRPRPTRTSLLRRARLGEASDSELADADKASVASEVSTTSSTSKPPTGRRSISRIDLLAQPRRTRLGSLSARSDSEATISRSSASSRTAEAIIRSGARLVPSDKFSPRIRANSISRLSDSKVKSMTSAHGSPSVNSRWRRFPTDYASTSEDEFGSNRNSPKHTRLRTSPALKTTRLQSSGSAMPTSSSFKHRIKEQEDYIRDWTAHREEIARISQDLALIAREINDVAGEIDSVTSSGTAPSTTVSTAATTPGSAIDTREEVGDLHGEMHKLVDRVFDESLNFRKIPPLVHSKTPEGNNCRSSDPRPQPAEPPDHLTITRRRTWSRDEVMGDNLLLSSVFQFSKKIRQSIDKTAGKIRILFKDKDRNWDEIESKLRAESEVPIVKTSSMEISSILQELKRVEKQLQAINAMIDPDGTLEALNNMGFPSAILPSPPKQKSSPVNDHGSPGQTPTLCQPEARVLHPAAGAVSAEFENAESEADFSIHFNRFNPEGEEEDVTVQE</sequence>
<feature type="compositionally biased region" description="Basic and acidic residues" evidence="2">
    <location>
        <begin position="668"/>
        <end position="683"/>
    </location>
</feature>
<feature type="region of interest" description="Disordered" evidence="2">
    <location>
        <begin position="340"/>
        <end position="449"/>
    </location>
</feature>
<dbReference type="RefSeq" id="XP_070330475.1">
    <property type="nucleotide sequence ID" value="XM_070474374.1"/>
</dbReference>
<feature type="region of interest" description="Disordered" evidence="2">
    <location>
        <begin position="301"/>
        <end position="325"/>
    </location>
</feature>
<name>A0ABM4IRM9_ODOVR</name>
<dbReference type="Pfam" id="PF00498">
    <property type="entry name" value="FHA"/>
    <property type="match status" value="1"/>
</dbReference>
<dbReference type="InterPro" id="IPR000253">
    <property type="entry name" value="FHA_dom"/>
</dbReference>
<evidence type="ECO:0000259" key="3">
    <source>
        <dbReference type="PROSITE" id="PS50006"/>
    </source>
</evidence>